<evidence type="ECO:0000313" key="4">
    <source>
        <dbReference type="Proteomes" id="UP000321261"/>
    </source>
</evidence>
<comment type="caution">
    <text evidence="3">The sequence shown here is derived from an EMBL/GenBank/DDBJ whole genome shotgun (WGS) entry which is preliminary data.</text>
</comment>
<accession>A0A561SYY5</accession>
<dbReference type="Proteomes" id="UP000321261">
    <property type="component" value="Unassembled WGS sequence"/>
</dbReference>
<evidence type="ECO:0000256" key="1">
    <source>
        <dbReference type="SAM" id="MobiDB-lite"/>
    </source>
</evidence>
<evidence type="ECO:0000313" key="3">
    <source>
        <dbReference type="EMBL" id="TWF80052.1"/>
    </source>
</evidence>
<keyword evidence="4" id="KW-1185">Reference proteome</keyword>
<feature type="region of interest" description="Disordered" evidence="1">
    <location>
        <begin position="176"/>
        <end position="219"/>
    </location>
</feature>
<dbReference type="EMBL" id="VIWU01000001">
    <property type="protein sequence ID" value="TWF80052.1"/>
    <property type="molecule type" value="Genomic_DNA"/>
</dbReference>
<dbReference type="RefSeq" id="WP_147258795.1">
    <property type="nucleotide sequence ID" value="NZ_VIWU01000001.1"/>
</dbReference>
<dbReference type="AlphaFoldDB" id="A0A561SYY5"/>
<dbReference type="NCBIfam" id="NF035953">
    <property type="entry name" value="integrity_Cei"/>
    <property type="match status" value="1"/>
</dbReference>
<dbReference type="Pfam" id="PF13399">
    <property type="entry name" value="LytR_C"/>
    <property type="match status" value="1"/>
</dbReference>
<dbReference type="Gene3D" id="3.30.70.2390">
    <property type="match status" value="1"/>
</dbReference>
<feature type="domain" description="LytR/CpsA/Psr regulator C-terminal" evidence="2">
    <location>
        <begin position="75"/>
        <end position="163"/>
    </location>
</feature>
<organism evidence="3 4">
    <name type="scientific">Pseudonocardia hierapolitana</name>
    <dbReference type="NCBI Taxonomy" id="1128676"/>
    <lineage>
        <taxon>Bacteria</taxon>
        <taxon>Bacillati</taxon>
        <taxon>Actinomycetota</taxon>
        <taxon>Actinomycetes</taxon>
        <taxon>Pseudonocardiales</taxon>
        <taxon>Pseudonocardiaceae</taxon>
        <taxon>Pseudonocardia</taxon>
    </lineage>
</organism>
<dbReference type="InterPro" id="IPR027381">
    <property type="entry name" value="LytR/CpsA/Psr_C"/>
</dbReference>
<name>A0A561SYY5_9PSEU</name>
<reference evidence="3 4" key="1">
    <citation type="submission" date="2019-06" db="EMBL/GenBank/DDBJ databases">
        <title>Sequencing the genomes of 1000 actinobacteria strains.</title>
        <authorList>
            <person name="Klenk H.-P."/>
        </authorList>
    </citation>
    <scope>NUCLEOTIDE SEQUENCE [LARGE SCALE GENOMIC DNA]</scope>
    <source>
        <strain evidence="3 4">DSM 45671</strain>
    </source>
</reference>
<proteinExistence type="predicted"/>
<sequence length="219" mass="21956">MTAARTRPYQRRRRGPVLVVVGVLAALAIFTWSVVLVNAGGAASATSCPVPNPPAGEVLPTGALDQVAPIPPGGVEVNVLNAGGQRGQASLVAAQLGDLGFSVKGTGNDPLFPDGNMECYGQLRFGAAGEAAASTLTLVMPCAELVRDGRPDAGVDISVGTGFGDFNPGREARDALDQLTEPGGGTDGAANADPNAAEAAPAPTAVDPELVQEARDASC</sequence>
<protein>
    <submittedName>
        <fullName evidence="3">LytR cell envelope-related transcriptional attenuator</fullName>
    </submittedName>
</protein>
<dbReference type="OrthoDB" id="5194885at2"/>
<gene>
    <name evidence="3" type="ORF">FHX44_115989</name>
</gene>
<feature type="compositionally biased region" description="Low complexity" evidence="1">
    <location>
        <begin position="188"/>
        <end position="205"/>
    </location>
</feature>
<evidence type="ECO:0000259" key="2">
    <source>
        <dbReference type="Pfam" id="PF13399"/>
    </source>
</evidence>